<reference evidence="3 4" key="1">
    <citation type="submission" date="2019-12" db="EMBL/GenBank/DDBJ databases">
        <authorList>
            <person name="Alioto T."/>
            <person name="Alioto T."/>
            <person name="Gomez Garrido J."/>
        </authorList>
    </citation>
    <scope>NUCLEOTIDE SEQUENCE [LARGE SCALE GENOMIC DNA]</scope>
</reference>
<feature type="region of interest" description="Disordered" evidence="1">
    <location>
        <begin position="97"/>
        <end position="122"/>
    </location>
</feature>
<organism evidence="3 4">
    <name type="scientific">Olea europaea subsp. europaea</name>
    <dbReference type="NCBI Taxonomy" id="158383"/>
    <lineage>
        <taxon>Eukaryota</taxon>
        <taxon>Viridiplantae</taxon>
        <taxon>Streptophyta</taxon>
        <taxon>Embryophyta</taxon>
        <taxon>Tracheophyta</taxon>
        <taxon>Spermatophyta</taxon>
        <taxon>Magnoliopsida</taxon>
        <taxon>eudicotyledons</taxon>
        <taxon>Gunneridae</taxon>
        <taxon>Pentapetalae</taxon>
        <taxon>asterids</taxon>
        <taxon>lamiids</taxon>
        <taxon>Lamiales</taxon>
        <taxon>Oleaceae</taxon>
        <taxon>Oleeae</taxon>
        <taxon>Olea</taxon>
    </lineage>
</organism>
<dbReference type="AlphaFoldDB" id="A0A8S0V824"/>
<evidence type="ECO:0000313" key="3">
    <source>
        <dbReference type="EMBL" id="CAA3027604.1"/>
    </source>
</evidence>
<feature type="compositionally biased region" description="Polar residues" evidence="1">
    <location>
        <begin position="40"/>
        <end position="52"/>
    </location>
</feature>
<dbReference type="PANTHER" id="PTHR33494:SF27">
    <property type="entry name" value="ATP-DEPENDENT DNA HELICASE"/>
    <property type="match status" value="1"/>
</dbReference>
<dbReference type="Proteomes" id="UP000594638">
    <property type="component" value="Unassembled WGS sequence"/>
</dbReference>
<name>A0A8S0V824_OLEEU</name>
<dbReference type="PANTHER" id="PTHR33494">
    <property type="entry name" value="OS02G0793800 PROTEIN"/>
    <property type="match status" value="1"/>
</dbReference>
<evidence type="ECO:0000256" key="1">
    <source>
        <dbReference type="SAM" id="MobiDB-lite"/>
    </source>
</evidence>
<keyword evidence="4" id="KW-1185">Reference proteome</keyword>
<feature type="domain" description="TRF2/HOY1 PH-like" evidence="2">
    <location>
        <begin position="127"/>
        <end position="245"/>
    </location>
</feature>
<sequence>MVQLVKCFETIPFSGSNTSAMNMDKSSKGEYGRLIKRPRSSQNPSPSVVNQWSSEDHESSMPSSQCNPLDEPSPLGLRLNKSQSLLELIEKRLSEENNASLSMESSKSLNSPTQKDSGANDKLKASNFPASLLRIGSWQYVSSFQNGLVAKCYFAKQKLVWEVLEGGLKSKIEILWSDIIALKATYSDNGPGTLTIVLARPPIFFKETNPQPKKRTIWKPTSDFTGGEASKNRKHFLQCSPGVLNKNYEKLIQCDRRLYILSQQLEIVMDSPYFEARASTFENPKESRGHEFDQVVAAQGYSLSSFQNVELAATTQSSPLTTGQNPNPVTAGYVPEETLSSCSVMATGGIEQNGTCEGHAYLQQRSWEQLKVQDLHPSMLMGDLENHIGSCILEQVTTGIVPSDKTPEFWDVMENIKQDLFSDTQSTTFLDEKSLLKKVDSLSSLLQDPGTSSSTKVK</sequence>
<accession>A0A8S0V824</accession>
<dbReference type="Gramene" id="OE9A088497T1">
    <property type="protein sequence ID" value="OE9A088497C1"/>
    <property type="gene ID" value="OE9A088497"/>
</dbReference>
<comment type="caution">
    <text evidence="3">The sequence shown here is derived from an EMBL/GenBank/DDBJ whole genome shotgun (WGS) entry which is preliminary data.</text>
</comment>
<dbReference type="OrthoDB" id="1516808at2759"/>
<feature type="region of interest" description="Disordered" evidence="1">
    <location>
        <begin position="35"/>
        <end position="74"/>
    </location>
</feature>
<dbReference type="InterPro" id="IPR057939">
    <property type="entry name" value="TRF2_HOY1_PH"/>
</dbReference>
<protein>
    <recommendedName>
        <fullName evidence="2">TRF2/HOY1 PH-like domain-containing protein</fullName>
    </recommendedName>
</protein>
<proteinExistence type="predicted"/>
<feature type="compositionally biased region" description="Low complexity" evidence="1">
    <location>
        <begin position="97"/>
        <end position="111"/>
    </location>
</feature>
<dbReference type="EMBL" id="CACTIH010009211">
    <property type="protein sequence ID" value="CAA3027604.1"/>
    <property type="molecule type" value="Genomic_DNA"/>
</dbReference>
<evidence type="ECO:0000259" key="2">
    <source>
        <dbReference type="Pfam" id="PF24818"/>
    </source>
</evidence>
<gene>
    <name evidence="3" type="ORF">OLEA9_A088497</name>
</gene>
<dbReference type="Pfam" id="PF24818">
    <property type="entry name" value="PH_TRF2_HOY1"/>
    <property type="match status" value="1"/>
</dbReference>
<evidence type="ECO:0000313" key="4">
    <source>
        <dbReference type="Proteomes" id="UP000594638"/>
    </source>
</evidence>